<evidence type="ECO:0000313" key="2">
    <source>
        <dbReference type="EMBL" id="QRD03139.1"/>
    </source>
</evidence>
<name>A0A7U2I658_PHANO</name>
<reference evidence="3" key="1">
    <citation type="journal article" date="2021" name="BMC Genomics">
        <title>Chromosome-level genome assembly and manually-curated proteome of model necrotroph Parastagonospora nodorum Sn15 reveals a genome-wide trove of candidate effector homologs, and redundancy of virulence-related functions within an accessory chromosome.</title>
        <authorList>
            <person name="Bertazzoni S."/>
            <person name="Jones D.A.B."/>
            <person name="Phan H.T."/>
            <person name="Tan K.-C."/>
            <person name="Hane J.K."/>
        </authorList>
    </citation>
    <scope>NUCLEOTIDE SEQUENCE [LARGE SCALE GENOMIC DNA]</scope>
    <source>
        <strain evidence="3">SN15 / ATCC MYA-4574 / FGSC 10173)</strain>
    </source>
</reference>
<proteinExistence type="predicted"/>
<dbReference type="AlphaFoldDB" id="A0A7U2I658"/>
<feature type="compositionally biased region" description="Polar residues" evidence="1">
    <location>
        <begin position="10"/>
        <end position="29"/>
    </location>
</feature>
<dbReference type="Proteomes" id="UP000663193">
    <property type="component" value="Chromosome 15"/>
</dbReference>
<dbReference type="VEuPathDB" id="FungiDB:JI435_441600"/>
<feature type="region of interest" description="Disordered" evidence="1">
    <location>
        <begin position="1"/>
        <end position="71"/>
    </location>
</feature>
<sequence>MDLRAEHNSRNVSISVTPSFPASKSTNGPSRRPEKNIVRKVSGSKARVHGRRNPVQSDLTAQKYEHKRGRVGARDKVKLEWRRDELDTSKVTGGEATQRGGVPLETSFGPHQALQYQTYLNTYRTSRDVRTMGALSTIVTTVSSRLEREIHDAISCGGTMMG</sequence>
<gene>
    <name evidence="2" type="ORF">JI435_441600</name>
</gene>
<accession>A0A7U2I658</accession>
<evidence type="ECO:0000313" key="3">
    <source>
        <dbReference type="Proteomes" id="UP000663193"/>
    </source>
</evidence>
<organism evidence="2 3">
    <name type="scientific">Phaeosphaeria nodorum (strain SN15 / ATCC MYA-4574 / FGSC 10173)</name>
    <name type="common">Glume blotch fungus</name>
    <name type="synonym">Parastagonospora nodorum</name>
    <dbReference type="NCBI Taxonomy" id="321614"/>
    <lineage>
        <taxon>Eukaryota</taxon>
        <taxon>Fungi</taxon>
        <taxon>Dikarya</taxon>
        <taxon>Ascomycota</taxon>
        <taxon>Pezizomycotina</taxon>
        <taxon>Dothideomycetes</taxon>
        <taxon>Pleosporomycetidae</taxon>
        <taxon>Pleosporales</taxon>
        <taxon>Pleosporineae</taxon>
        <taxon>Phaeosphaeriaceae</taxon>
        <taxon>Parastagonospora</taxon>
    </lineage>
</organism>
<evidence type="ECO:0000256" key="1">
    <source>
        <dbReference type="SAM" id="MobiDB-lite"/>
    </source>
</evidence>
<protein>
    <submittedName>
        <fullName evidence="2">Uncharacterized protein</fullName>
    </submittedName>
</protein>
<dbReference type="EMBL" id="CP069037">
    <property type="protein sequence ID" value="QRD03139.1"/>
    <property type="molecule type" value="Genomic_DNA"/>
</dbReference>
<keyword evidence="3" id="KW-1185">Reference proteome</keyword>